<gene>
    <name evidence="9" type="ORF">SPHINGO391_520035</name>
</gene>
<evidence type="ECO:0000256" key="3">
    <source>
        <dbReference type="ARBA" id="ARBA00022679"/>
    </source>
</evidence>
<dbReference type="InterPro" id="IPR055570">
    <property type="entry name" value="DUF7146"/>
</dbReference>
<proteinExistence type="predicted"/>
<dbReference type="Gene3D" id="3.90.580.10">
    <property type="entry name" value="Zinc finger, CHC2-type domain"/>
    <property type="match status" value="1"/>
</dbReference>
<sequence length="278" mass="30826">MTLVALKPTQQVVNIVGALGGTWRGYLAMCPCPAHQDKTPSLSVRQGNEGILVHCFAGCDADDVLREISRLRPGQRYEPPKAAPLGRQPNVERLWSEAVPVASTPAEAYLRRRGIRDGFDDLRFHPRCPWGPKPTTRFLPALIVAAREGRALHAVQRVFLDLEHGGYLEKVMLGTPAGASWQGMRVTDTLALAEGFETAAMFTQHNGIPCWATLGAARLDRVHIPDSVRTLIFAEDNDPEGRRARRKAWAAYRPRGLNLRRMPPPRQFGDWADVRTGA</sequence>
<dbReference type="RefSeq" id="WP_151992020.1">
    <property type="nucleotide sequence ID" value="NZ_LR701528.1"/>
</dbReference>
<dbReference type="GO" id="GO:0003677">
    <property type="term" value="F:DNA binding"/>
    <property type="evidence" value="ECO:0007669"/>
    <property type="project" value="InterPro"/>
</dbReference>
<dbReference type="InterPro" id="IPR036977">
    <property type="entry name" value="DNA_primase_Znf_CHC2"/>
</dbReference>
<protein>
    <submittedName>
        <fullName evidence="9">Toprim domain-containing protein</fullName>
    </submittedName>
</protein>
<accession>A0A5E8AGM1</accession>
<keyword evidence="3" id="KW-0808">Transferase</keyword>
<dbReference type="GO" id="GO:0006269">
    <property type="term" value="P:DNA replication, synthesis of primer"/>
    <property type="evidence" value="ECO:0007669"/>
    <property type="project" value="UniProtKB-KW"/>
</dbReference>
<evidence type="ECO:0000256" key="5">
    <source>
        <dbReference type="ARBA" id="ARBA00022705"/>
    </source>
</evidence>
<organism evidence="9 10">
    <name type="scientific">Sphingomonas aurantiaca</name>
    <dbReference type="NCBI Taxonomy" id="185949"/>
    <lineage>
        <taxon>Bacteria</taxon>
        <taxon>Pseudomonadati</taxon>
        <taxon>Pseudomonadota</taxon>
        <taxon>Alphaproteobacteria</taxon>
        <taxon>Sphingomonadales</taxon>
        <taxon>Sphingomonadaceae</taxon>
        <taxon>Sphingomonas</taxon>
    </lineage>
</organism>
<evidence type="ECO:0000256" key="2">
    <source>
        <dbReference type="ARBA" id="ARBA00022515"/>
    </source>
</evidence>
<evidence type="ECO:0000259" key="7">
    <source>
        <dbReference type="Pfam" id="PF13362"/>
    </source>
</evidence>
<evidence type="ECO:0000259" key="8">
    <source>
        <dbReference type="Pfam" id="PF23639"/>
    </source>
</evidence>
<dbReference type="AlphaFoldDB" id="A0A5E8AGM1"/>
<evidence type="ECO:0000256" key="1">
    <source>
        <dbReference type="ARBA" id="ARBA00022478"/>
    </source>
</evidence>
<keyword evidence="5" id="KW-0235">DNA replication</keyword>
<evidence type="ECO:0000313" key="9">
    <source>
        <dbReference type="EMBL" id="VVT30560.1"/>
    </source>
</evidence>
<dbReference type="GO" id="GO:0000428">
    <property type="term" value="C:DNA-directed RNA polymerase complex"/>
    <property type="evidence" value="ECO:0007669"/>
    <property type="project" value="UniProtKB-KW"/>
</dbReference>
<keyword evidence="1" id="KW-0240">DNA-directed RNA polymerase</keyword>
<evidence type="ECO:0000256" key="4">
    <source>
        <dbReference type="ARBA" id="ARBA00022695"/>
    </source>
</evidence>
<dbReference type="InterPro" id="IPR006171">
    <property type="entry name" value="TOPRIM_dom"/>
</dbReference>
<reference evidence="9 10" key="1">
    <citation type="submission" date="2019-09" db="EMBL/GenBank/DDBJ databases">
        <authorList>
            <person name="Dittami M. S."/>
        </authorList>
    </citation>
    <scope>NUCLEOTIDE SEQUENCE [LARGE SCALE GENOMIC DNA]</scope>
    <source>
        <strain evidence="9">SPHINGO391</strain>
    </source>
</reference>
<dbReference type="GO" id="GO:0016779">
    <property type="term" value="F:nucleotidyltransferase activity"/>
    <property type="evidence" value="ECO:0007669"/>
    <property type="project" value="UniProtKB-KW"/>
</dbReference>
<keyword evidence="4" id="KW-0548">Nucleotidyltransferase</keyword>
<dbReference type="GO" id="GO:1990077">
    <property type="term" value="C:primosome complex"/>
    <property type="evidence" value="ECO:0007669"/>
    <property type="project" value="UniProtKB-KW"/>
</dbReference>
<evidence type="ECO:0000256" key="6">
    <source>
        <dbReference type="ARBA" id="ARBA00023163"/>
    </source>
</evidence>
<keyword evidence="6" id="KW-0804">Transcription</keyword>
<dbReference type="GO" id="GO:0008270">
    <property type="term" value="F:zinc ion binding"/>
    <property type="evidence" value="ECO:0007669"/>
    <property type="project" value="InterPro"/>
</dbReference>
<feature type="domain" description="DUF7146" evidence="8">
    <location>
        <begin position="87"/>
        <end position="180"/>
    </location>
</feature>
<dbReference type="CDD" id="cd01029">
    <property type="entry name" value="TOPRIM_primases"/>
    <property type="match status" value="1"/>
</dbReference>
<keyword evidence="2" id="KW-0639">Primosome</keyword>
<dbReference type="Pfam" id="PF23639">
    <property type="entry name" value="DUF7146"/>
    <property type="match status" value="1"/>
</dbReference>
<evidence type="ECO:0000313" key="10">
    <source>
        <dbReference type="Proteomes" id="UP000326857"/>
    </source>
</evidence>
<name>A0A5E8AGM1_9SPHN</name>
<dbReference type="EMBL" id="CABVLI010000048">
    <property type="protein sequence ID" value="VVT30560.1"/>
    <property type="molecule type" value="Genomic_DNA"/>
</dbReference>
<dbReference type="Pfam" id="PF13362">
    <property type="entry name" value="Toprim_3"/>
    <property type="match status" value="1"/>
</dbReference>
<dbReference type="InterPro" id="IPR034154">
    <property type="entry name" value="TOPRIM_DnaG/twinkle"/>
</dbReference>
<dbReference type="Proteomes" id="UP000326857">
    <property type="component" value="Unassembled WGS sequence"/>
</dbReference>
<feature type="domain" description="Toprim" evidence="7">
    <location>
        <begin position="190"/>
        <end position="274"/>
    </location>
</feature>